<dbReference type="AlphaFoldDB" id="A0A147ISK2"/>
<protein>
    <submittedName>
        <fullName evidence="2">Uncharacterized protein</fullName>
    </submittedName>
</protein>
<gene>
    <name evidence="2" type="ORF">NS355_08990</name>
</gene>
<feature type="transmembrane region" description="Helical" evidence="1">
    <location>
        <begin position="12"/>
        <end position="40"/>
    </location>
</feature>
<name>A0A147ISK2_9SPHN</name>
<evidence type="ECO:0000256" key="1">
    <source>
        <dbReference type="SAM" id="Phobius"/>
    </source>
</evidence>
<comment type="caution">
    <text evidence="2">The sequence shown here is derived from an EMBL/GenBank/DDBJ whole genome shotgun (WGS) entry which is preliminary data.</text>
</comment>
<dbReference type="EMBL" id="LDTF01000042">
    <property type="protein sequence ID" value="KTT98507.1"/>
    <property type="molecule type" value="Genomic_DNA"/>
</dbReference>
<proteinExistence type="predicted"/>
<sequence length="92" mass="10055">MRRVVSNERQEAGIMMIVVSVLVFTGALVAALTTIAMMVAPQWRRILHLATGHIEPAFTPLATLVVAERRIAVRRWAAGSPAPSLVRRRVAA</sequence>
<keyword evidence="1" id="KW-1133">Transmembrane helix</keyword>
<feature type="transmembrane region" description="Helical" evidence="1">
    <location>
        <begin position="46"/>
        <end position="67"/>
    </location>
</feature>
<evidence type="ECO:0000313" key="3">
    <source>
        <dbReference type="Proteomes" id="UP000073923"/>
    </source>
</evidence>
<organism evidence="2 3">
    <name type="scientific">Sphingomonas yabuuchiae</name>
    <dbReference type="NCBI Taxonomy" id="172044"/>
    <lineage>
        <taxon>Bacteria</taxon>
        <taxon>Pseudomonadati</taxon>
        <taxon>Pseudomonadota</taxon>
        <taxon>Alphaproteobacteria</taxon>
        <taxon>Sphingomonadales</taxon>
        <taxon>Sphingomonadaceae</taxon>
        <taxon>Sphingomonas</taxon>
    </lineage>
</organism>
<keyword evidence="1" id="KW-0472">Membrane</keyword>
<reference evidence="2" key="1">
    <citation type="journal article" date="2016" name="Front. Microbiol.">
        <title>Genomic Resource of Rice Seed Associated Bacteria.</title>
        <authorList>
            <person name="Midha S."/>
            <person name="Bansal K."/>
            <person name="Sharma S."/>
            <person name="Kumar N."/>
            <person name="Patil P.P."/>
            <person name="Chaudhry V."/>
            <person name="Patil P.B."/>
        </authorList>
    </citation>
    <scope>NUCLEOTIDE SEQUENCE [LARGE SCALE GENOMIC DNA]</scope>
    <source>
        <strain evidence="2">NS355</strain>
    </source>
</reference>
<dbReference type="Proteomes" id="UP000073923">
    <property type="component" value="Unassembled WGS sequence"/>
</dbReference>
<accession>A0A147ISK2</accession>
<keyword evidence="1" id="KW-0812">Transmembrane</keyword>
<evidence type="ECO:0000313" key="2">
    <source>
        <dbReference type="EMBL" id="KTT98507.1"/>
    </source>
</evidence>